<protein>
    <recommendedName>
        <fullName evidence="3">GspL cytoplasmic actin-ATPase-like domain-containing protein</fullName>
    </recommendedName>
</protein>
<keyword evidence="2" id="KW-1185">Reference proteome</keyword>
<evidence type="ECO:0000313" key="2">
    <source>
        <dbReference type="Proteomes" id="UP000672097"/>
    </source>
</evidence>
<dbReference type="Proteomes" id="UP000672097">
    <property type="component" value="Unassembled WGS sequence"/>
</dbReference>
<gene>
    <name evidence="1" type="ORF">KAK11_07125</name>
</gene>
<name>A0ABS5DW58_9BURK</name>
<organism evidence="1 2">
    <name type="scientific">Ideonella paludis</name>
    <dbReference type="NCBI Taxonomy" id="1233411"/>
    <lineage>
        <taxon>Bacteria</taxon>
        <taxon>Pseudomonadati</taxon>
        <taxon>Pseudomonadota</taxon>
        <taxon>Betaproteobacteria</taxon>
        <taxon>Burkholderiales</taxon>
        <taxon>Sphaerotilaceae</taxon>
        <taxon>Ideonella</taxon>
    </lineage>
</organism>
<evidence type="ECO:0008006" key="3">
    <source>
        <dbReference type="Google" id="ProtNLM"/>
    </source>
</evidence>
<sequence>MMQQLYVARSEVALGGQAPVQVPLSAGPETVVAAALALLGKPAGRGWRRPKLQVWLSAGWCRPLLVPQVAGLQSWAEAEALALAQAQTQAAVGLEGGATVWLNGWPGDGPQLACVASLALLNALQKQTQALGVQLAAVRPWWTESQTTQGTEQGAEPTLLLAECPDGVTLLKGDNTQVSWANTWIPAPKGAARDAMLQRLSLSHSEVPVQSAQWNPARAGSL</sequence>
<comment type="caution">
    <text evidence="1">The sequence shown here is derived from an EMBL/GenBank/DDBJ whole genome shotgun (WGS) entry which is preliminary data.</text>
</comment>
<evidence type="ECO:0000313" key="1">
    <source>
        <dbReference type="EMBL" id="MBQ0935091.1"/>
    </source>
</evidence>
<dbReference type="RefSeq" id="WP_210807648.1">
    <property type="nucleotide sequence ID" value="NZ_JAGQDG010000002.1"/>
</dbReference>
<accession>A0ABS5DW58</accession>
<dbReference type="EMBL" id="JAGQDG010000002">
    <property type="protein sequence ID" value="MBQ0935091.1"/>
    <property type="molecule type" value="Genomic_DNA"/>
</dbReference>
<proteinExistence type="predicted"/>
<reference evidence="1 2" key="1">
    <citation type="submission" date="2021-04" db="EMBL/GenBank/DDBJ databases">
        <title>The genome sequence of type strain Ideonella paludis KCTC 32238.</title>
        <authorList>
            <person name="Liu Y."/>
        </authorList>
    </citation>
    <scope>NUCLEOTIDE SEQUENCE [LARGE SCALE GENOMIC DNA]</scope>
    <source>
        <strain evidence="1 2">KCTC 32238</strain>
    </source>
</reference>